<evidence type="ECO:0000313" key="2">
    <source>
        <dbReference type="EMBL" id="OLY84816.1"/>
    </source>
</evidence>
<dbReference type="AlphaFoldDB" id="A0A1R0H6R7"/>
<accession>A0A1R0H6R7</accession>
<name>A0A1R0H6R7_9FUNG</name>
<dbReference type="EMBL" id="LSSL01000346">
    <property type="protein sequence ID" value="OLY84816.1"/>
    <property type="molecule type" value="Genomic_DNA"/>
</dbReference>
<evidence type="ECO:0000313" key="3">
    <source>
        <dbReference type="Proteomes" id="UP000187455"/>
    </source>
</evidence>
<organism evidence="2 3">
    <name type="scientific">Smittium mucronatum</name>
    <dbReference type="NCBI Taxonomy" id="133383"/>
    <lineage>
        <taxon>Eukaryota</taxon>
        <taxon>Fungi</taxon>
        <taxon>Fungi incertae sedis</taxon>
        <taxon>Zoopagomycota</taxon>
        <taxon>Kickxellomycotina</taxon>
        <taxon>Harpellomycetes</taxon>
        <taxon>Harpellales</taxon>
        <taxon>Legeriomycetaceae</taxon>
        <taxon>Smittium</taxon>
    </lineage>
</organism>
<dbReference type="STRING" id="133383.A0A1R0H6R7"/>
<proteinExistence type="predicted"/>
<protein>
    <submittedName>
        <fullName evidence="2">Protein SGT1-like protein</fullName>
    </submittedName>
</protein>
<dbReference type="Pfam" id="PF07093">
    <property type="entry name" value="SGT1"/>
    <property type="match status" value="2"/>
</dbReference>
<keyword evidence="3" id="KW-1185">Reference proteome</keyword>
<dbReference type="OrthoDB" id="27237at2759"/>
<dbReference type="InterPro" id="IPR010770">
    <property type="entry name" value="Ecd"/>
</dbReference>
<feature type="region of interest" description="Disordered" evidence="1">
    <location>
        <begin position="346"/>
        <end position="378"/>
    </location>
</feature>
<dbReference type="Proteomes" id="UP000187455">
    <property type="component" value="Unassembled WGS sequence"/>
</dbReference>
<dbReference type="PANTHER" id="PTHR13060">
    <property type="entry name" value="SGT1 PROTEIN HSGT1 SUPPRESSOR OF GCR2"/>
    <property type="match status" value="1"/>
</dbReference>
<sequence>MSDNDGDFILAEAALVIPTWLTPENSKNRVFLYNGSIHIIPLNPEKKDFPLSQALSLLQNGNGEFNQKAITETIFKKIEEFPEKIHNLIHKAYVLISEKSSTILSAYPQLISACVDSFYSRDPLSLRYCQKMEVFGNKNKVKKLVPFNKVQYAKLMSQDFSHPHIFSEFSPEDVDSKSFDLGVKILDSKDQIKDYVCSLLKNETVDKTQSLGISKTSFENRIKKSKDDLDSEELMNVMSMEIIDYVDKNMDFLLPKDEGDEDDDSWMVVDEQDLESLLKSTNESMGADKIFSEDKDKVDLSAPKDMDDYTEEEKESANKLREAMHNIQSFFNSESSYMGAELVNKDYNSTNPDIEGYDSDESRSQGNESDGYMEEGSDEEIDFDPSAVFENISNLLGYSGGSEDVFESFVGRQEEPIDEVSTAEKFMENELSVSNANTGIQGLRSESISGLKLNKLDLPRSKTKIDLGSSIDEESSEGISGDSEDEVDIEANMVQNLIESFKSQQGLSGPAGMLFNQFSFIPPKE</sequence>
<dbReference type="PANTHER" id="PTHR13060:SF0">
    <property type="entry name" value="PROTEIN ECDYSONELESS HOMOLOG"/>
    <property type="match status" value="1"/>
</dbReference>
<comment type="caution">
    <text evidence="2">The sequence shown here is derived from an EMBL/GenBank/DDBJ whole genome shotgun (WGS) entry which is preliminary data.</text>
</comment>
<dbReference type="GO" id="GO:0005634">
    <property type="term" value="C:nucleus"/>
    <property type="evidence" value="ECO:0007669"/>
    <property type="project" value="TreeGrafter"/>
</dbReference>
<reference evidence="2 3" key="1">
    <citation type="journal article" date="2016" name="Mol. Biol. Evol.">
        <title>Genome-Wide Survey of Gut Fungi (Harpellales) Reveals the First Horizontally Transferred Ubiquitin Gene from a Mosquito Host.</title>
        <authorList>
            <person name="Wang Y."/>
            <person name="White M.M."/>
            <person name="Kvist S."/>
            <person name="Moncalvo J.M."/>
        </authorList>
    </citation>
    <scope>NUCLEOTIDE SEQUENCE [LARGE SCALE GENOMIC DNA]</scope>
    <source>
        <strain evidence="2 3">ALG-7-W6</strain>
    </source>
</reference>
<gene>
    <name evidence="2" type="ORF">AYI68_g1008</name>
</gene>
<evidence type="ECO:0000256" key="1">
    <source>
        <dbReference type="SAM" id="MobiDB-lite"/>
    </source>
</evidence>